<dbReference type="Pfam" id="PF13462">
    <property type="entry name" value="Thioredoxin_4"/>
    <property type="match status" value="1"/>
</dbReference>
<proteinExistence type="predicted"/>
<accession>A0ABD0KV38</accession>
<protein>
    <recommendedName>
        <fullName evidence="2">Thioredoxin-like fold domain-containing protein</fullName>
    </recommendedName>
</protein>
<feature type="signal peptide" evidence="1">
    <location>
        <begin position="1"/>
        <end position="21"/>
    </location>
</feature>
<dbReference type="PANTHER" id="PTHR33875:SF2">
    <property type="entry name" value="ACR183CP"/>
    <property type="match status" value="1"/>
</dbReference>
<dbReference type="InterPro" id="IPR012336">
    <property type="entry name" value="Thioredoxin-like_fold"/>
</dbReference>
<keyword evidence="1" id="KW-0732">Signal</keyword>
<name>A0ABD0KV38_9CAEN</name>
<evidence type="ECO:0000259" key="2">
    <source>
        <dbReference type="Pfam" id="PF13462"/>
    </source>
</evidence>
<evidence type="ECO:0000256" key="1">
    <source>
        <dbReference type="SAM" id="SignalP"/>
    </source>
</evidence>
<gene>
    <name evidence="3" type="ORF">BaRGS_00018077</name>
</gene>
<dbReference type="AlphaFoldDB" id="A0ABD0KV38"/>
<evidence type="ECO:0000313" key="3">
    <source>
        <dbReference type="EMBL" id="KAK7490660.1"/>
    </source>
</evidence>
<dbReference type="PANTHER" id="PTHR33875">
    <property type="entry name" value="OS09G0542200 PROTEIN"/>
    <property type="match status" value="1"/>
</dbReference>
<comment type="caution">
    <text evidence="3">The sequence shown here is derived from an EMBL/GenBank/DDBJ whole genome shotgun (WGS) entry which is preliminary data.</text>
</comment>
<feature type="chain" id="PRO_5044821656" description="Thioredoxin-like fold domain-containing protein" evidence="1">
    <location>
        <begin position="22"/>
        <end position="215"/>
    </location>
</feature>
<dbReference type="Proteomes" id="UP001519460">
    <property type="component" value="Unassembled WGS sequence"/>
</dbReference>
<feature type="domain" description="Thioredoxin-like fold" evidence="2">
    <location>
        <begin position="37"/>
        <end position="208"/>
    </location>
</feature>
<evidence type="ECO:0000313" key="4">
    <source>
        <dbReference type="Proteomes" id="UP001519460"/>
    </source>
</evidence>
<dbReference type="EMBL" id="JACVVK020000124">
    <property type="protein sequence ID" value="KAK7490660.1"/>
    <property type="molecule type" value="Genomic_DNA"/>
</dbReference>
<organism evidence="3 4">
    <name type="scientific">Batillaria attramentaria</name>
    <dbReference type="NCBI Taxonomy" id="370345"/>
    <lineage>
        <taxon>Eukaryota</taxon>
        <taxon>Metazoa</taxon>
        <taxon>Spiralia</taxon>
        <taxon>Lophotrochozoa</taxon>
        <taxon>Mollusca</taxon>
        <taxon>Gastropoda</taxon>
        <taxon>Caenogastropoda</taxon>
        <taxon>Sorbeoconcha</taxon>
        <taxon>Cerithioidea</taxon>
        <taxon>Batillariidae</taxon>
        <taxon>Batillaria</taxon>
    </lineage>
</organism>
<dbReference type="InterPro" id="IPR036249">
    <property type="entry name" value="Thioredoxin-like_sf"/>
</dbReference>
<keyword evidence="4" id="KW-1185">Reference proteome</keyword>
<reference evidence="3 4" key="1">
    <citation type="journal article" date="2023" name="Sci. Data">
        <title>Genome assembly of the Korean intertidal mud-creeper Batillaria attramentaria.</title>
        <authorList>
            <person name="Patra A.K."/>
            <person name="Ho P.T."/>
            <person name="Jun S."/>
            <person name="Lee S.J."/>
            <person name="Kim Y."/>
            <person name="Won Y.J."/>
        </authorList>
    </citation>
    <scope>NUCLEOTIDE SEQUENCE [LARGE SCALE GENOMIC DNA]</scope>
    <source>
        <strain evidence="3">Wonlab-2016</strain>
    </source>
</reference>
<dbReference type="Gene3D" id="3.40.30.10">
    <property type="entry name" value="Glutaredoxin"/>
    <property type="match status" value="1"/>
</dbReference>
<dbReference type="SUPFAM" id="SSF52833">
    <property type="entry name" value="Thioredoxin-like"/>
    <property type="match status" value="1"/>
</dbReference>
<sequence length="215" mass="23472">MKFSAAYLLLVVALNVALVKGEFPIPKREVGFVYGGGKAEAPITVDLYIDLLCSDSRPALATLRSVADHYGPNTLRLTTHLCPLPYKRNAFHAAMGAHVVHAVTNGSATFDWMSTVYDNMYSLSNYATFHMSEQDVFWRLTGLASEVGVSSTQFIQGISGGSSSHDAKVAWKYCCTRGVAEVPAFMINDVTVLASQSWTLDDWRGVIDPLLDGRT</sequence>